<dbReference type="GO" id="GO:0016740">
    <property type="term" value="F:transferase activity"/>
    <property type="evidence" value="ECO:0007669"/>
    <property type="project" value="UniProtKB-KW"/>
</dbReference>
<dbReference type="InterPro" id="IPR019734">
    <property type="entry name" value="TPR_rpt"/>
</dbReference>
<gene>
    <name evidence="1" type="ORF">MNB_SUP05-12-1070</name>
</gene>
<proteinExistence type="predicted"/>
<dbReference type="InterPro" id="IPR011990">
    <property type="entry name" value="TPR-like_helical_dom_sf"/>
</dbReference>
<dbReference type="SUPFAM" id="SSF48452">
    <property type="entry name" value="TPR-like"/>
    <property type="match status" value="1"/>
</dbReference>
<keyword evidence="1" id="KW-0808">Transferase</keyword>
<dbReference type="EMBL" id="FPHT01000124">
    <property type="protein sequence ID" value="SFV80689.1"/>
    <property type="molecule type" value="Genomic_DNA"/>
</dbReference>
<dbReference type="Gene3D" id="1.25.40.10">
    <property type="entry name" value="Tetratricopeptide repeat domain"/>
    <property type="match status" value="1"/>
</dbReference>
<accession>A0A1W1DH75</accession>
<name>A0A1W1DH75_9ZZZZ</name>
<protein>
    <submittedName>
        <fullName evidence="1">TPR repeat containing exported protein Putative periplasmic protein contains a protein prenylyltransferase domain</fullName>
    </submittedName>
</protein>
<sequence length="243" mass="28376">MKRLGWVVLIGLFAMQAPFNTLALNVEKVVKHNSKNLKKIKRDNRKLVGHIEQLQEQQKISDQKITELFHLMRYKKSSNVVRETLLRVREDNRKAKKLYTSARSLLVTDQYNQAINLFLNYLDVYPENNYVPDATYWLGRAYTAKGDRHNAKKVFVGFQHDYVLHHKFSNSLYELAIIEHELKEDKRAIQLLKSMIKKFPNHNSIIQAKALLKTIQADQVTTDVTKPESEIKSKIKLETTVTK</sequence>
<dbReference type="Pfam" id="PF13174">
    <property type="entry name" value="TPR_6"/>
    <property type="match status" value="2"/>
</dbReference>
<dbReference type="AlphaFoldDB" id="A0A1W1DH75"/>
<organism evidence="1">
    <name type="scientific">hydrothermal vent metagenome</name>
    <dbReference type="NCBI Taxonomy" id="652676"/>
    <lineage>
        <taxon>unclassified sequences</taxon>
        <taxon>metagenomes</taxon>
        <taxon>ecological metagenomes</taxon>
    </lineage>
</organism>
<evidence type="ECO:0000313" key="1">
    <source>
        <dbReference type="EMBL" id="SFV80689.1"/>
    </source>
</evidence>
<reference evidence="1" key="1">
    <citation type="submission" date="2016-10" db="EMBL/GenBank/DDBJ databases">
        <authorList>
            <person name="de Groot N.N."/>
        </authorList>
    </citation>
    <scope>NUCLEOTIDE SEQUENCE</scope>
</reference>